<dbReference type="PANTHER" id="PTHR31649">
    <property type="entry name" value="AGAP009604-PA"/>
    <property type="match status" value="1"/>
</dbReference>
<dbReference type="SMART" id="SM00696">
    <property type="entry name" value="DM9"/>
    <property type="match status" value="1"/>
</dbReference>
<dbReference type="PANTHER" id="PTHR31649:SF1">
    <property type="entry name" value="FARNESOIC ACID O-METHYL TRANSFERASE DOMAIN-CONTAINING PROTEIN"/>
    <property type="match status" value="1"/>
</dbReference>
<evidence type="ECO:0000313" key="1">
    <source>
        <dbReference type="EMBL" id="VDK86675.1"/>
    </source>
</evidence>
<reference evidence="1 2" key="1">
    <citation type="submission" date="2018-11" db="EMBL/GenBank/DDBJ databases">
        <authorList>
            <consortium name="Pathogen Informatics"/>
        </authorList>
    </citation>
    <scope>NUCLEOTIDE SEQUENCE [LARGE SCALE GENOMIC DNA]</scope>
</reference>
<gene>
    <name evidence="1" type="ORF">DILT_LOCUS3910</name>
</gene>
<sequence length="84" mass="9224">MADIGKGMQVGLSWVKTNSGRVPDGAIQVQAGVYVCRAWHANEQIPGKYIPRYALAYVSYAGKELEKTDCEVLCDTSCPGQSRW</sequence>
<dbReference type="InterPro" id="IPR006616">
    <property type="entry name" value="DM9_repeat"/>
</dbReference>
<dbReference type="OrthoDB" id="2142040at2759"/>
<dbReference type="Proteomes" id="UP000281553">
    <property type="component" value="Unassembled WGS sequence"/>
</dbReference>
<keyword evidence="2" id="KW-1185">Reference proteome</keyword>
<proteinExistence type="predicted"/>
<dbReference type="EMBL" id="UYRU01044485">
    <property type="protein sequence ID" value="VDK86675.1"/>
    <property type="molecule type" value="Genomic_DNA"/>
</dbReference>
<dbReference type="Pfam" id="PF11901">
    <property type="entry name" value="DM9"/>
    <property type="match status" value="1"/>
</dbReference>
<name>A0A3P6TYP8_DIBLA</name>
<accession>A0A3P6TYP8</accession>
<dbReference type="AlphaFoldDB" id="A0A3P6TYP8"/>
<evidence type="ECO:0000313" key="2">
    <source>
        <dbReference type="Proteomes" id="UP000281553"/>
    </source>
</evidence>
<organism evidence="1 2">
    <name type="scientific">Dibothriocephalus latus</name>
    <name type="common">Fish tapeworm</name>
    <name type="synonym">Diphyllobothrium latum</name>
    <dbReference type="NCBI Taxonomy" id="60516"/>
    <lineage>
        <taxon>Eukaryota</taxon>
        <taxon>Metazoa</taxon>
        <taxon>Spiralia</taxon>
        <taxon>Lophotrochozoa</taxon>
        <taxon>Platyhelminthes</taxon>
        <taxon>Cestoda</taxon>
        <taxon>Eucestoda</taxon>
        <taxon>Diphyllobothriidea</taxon>
        <taxon>Diphyllobothriidae</taxon>
        <taxon>Dibothriocephalus</taxon>
    </lineage>
</organism>
<protein>
    <submittedName>
        <fullName evidence="1">Uncharacterized protein</fullName>
    </submittedName>
</protein>